<evidence type="ECO:0000313" key="2">
    <source>
        <dbReference type="Proteomes" id="UP000223968"/>
    </source>
</evidence>
<gene>
    <name evidence="1" type="ORF">AJ79_08558</name>
</gene>
<dbReference type="PANTHER" id="PTHR21310:SF37">
    <property type="entry name" value="AMINOGLYCOSIDE PHOSPHOTRANSFERASE DOMAIN-CONTAINING PROTEIN"/>
    <property type="match status" value="1"/>
</dbReference>
<dbReference type="AlphaFoldDB" id="A0A2B7WRU7"/>
<dbReference type="PANTHER" id="PTHR21310">
    <property type="entry name" value="AMINOGLYCOSIDE PHOSPHOTRANSFERASE-RELATED-RELATED"/>
    <property type="match status" value="1"/>
</dbReference>
<organism evidence="1 2">
    <name type="scientific">Helicocarpus griseus UAMH5409</name>
    <dbReference type="NCBI Taxonomy" id="1447875"/>
    <lineage>
        <taxon>Eukaryota</taxon>
        <taxon>Fungi</taxon>
        <taxon>Dikarya</taxon>
        <taxon>Ascomycota</taxon>
        <taxon>Pezizomycotina</taxon>
        <taxon>Eurotiomycetes</taxon>
        <taxon>Eurotiomycetidae</taxon>
        <taxon>Onygenales</taxon>
        <taxon>Ajellomycetaceae</taxon>
        <taxon>Helicocarpus</taxon>
    </lineage>
</organism>
<dbReference type="SUPFAM" id="SSF56112">
    <property type="entry name" value="Protein kinase-like (PK-like)"/>
    <property type="match status" value="1"/>
</dbReference>
<reference evidence="1 2" key="1">
    <citation type="submission" date="2017-10" db="EMBL/GenBank/DDBJ databases">
        <title>Comparative genomics in systemic dimorphic fungi from Ajellomycetaceae.</title>
        <authorList>
            <person name="Munoz J.F."/>
            <person name="Mcewen J.G."/>
            <person name="Clay O.K."/>
            <person name="Cuomo C.A."/>
        </authorList>
    </citation>
    <scope>NUCLEOTIDE SEQUENCE [LARGE SCALE GENOMIC DNA]</scope>
    <source>
        <strain evidence="1 2">UAMH5409</strain>
    </source>
</reference>
<dbReference type="InterPro" id="IPR051678">
    <property type="entry name" value="AGP_Transferase"/>
</dbReference>
<dbReference type="EMBL" id="PDNB01000205">
    <property type="protein sequence ID" value="PGG99364.1"/>
    <property type="molecule type" value="Genomic_DNA"/>
</dbReference>
<dbReference type="OrthoDB" id="4205945at2759"/>
<keyword evidence="2" id="KW-1185">Reference proteome</keyword>
<dbReference type="Proteomes" id="UP000223968">
    <property type="component" value="Unassembled WGS sequence"/>
</dbReference>
<accession>A0A2B7WRU7</accession>
<dbReference type="InterPro" id="IPR011009">
    <property type="entry name" value="Kinase-like_dom_sf"/>
</dbReference>
<protein>
    <submittedName>
        <fullName evidence="1">Uncharacterized protein</fullName>
    </submittedName>
</protein>
<proteinExistence type="predicted"/>
<sequence length="450" mass="52190">MNFDDLACRKHETVFILWKRSLNEIGPEQLARKLALLHCKRTAVEVKSLSNGAYNECFRVKFTSGPDVVVRFSVLGRSFLRKEKVTDELAIMSYIATQSTTANSYSHSQGVWCRGVRSKLLTEHIQAPVTDKKQTVVLNMGLDMFSPILCKAYREMARVLLALSEYKFPYIGVVGKDTPEAPWSITKRAVTFNMNELVRIANYPPQDFHKGPFPTTSEYFIMLAEHHLHHLKMQRNNAVLDEDDCRKKYIARCLLRKIAQESHSPHDKGPFPLFCDDFRPSNVIVDNDLNIQSVIDWEYCYAAPVEFAHCSPWWLILSPPEEWVYGLDDFLANFLPLFLEILSQCEQELLDTHLPVSNPEKPLSSRIRESMENGLFWFCLAARTSFGFYEIYWRFIDENYFGKFHSLDERLMLLSDGEQENLEPFVQLKMQQAKENTLDRHQTGDQLVYS</sequence>
<comment type="caution">
    <text evidence="1">The sequence shown here is derived from an EMBL/GenBank/DDBJ whole genome shotgun (WGS) entry which is preliminary data.</text>
</comment>
<name>A0A2B7WRU7_9EURO</name>
<evidence type="ECO:0000313" key="1">
    <source>
        <dbReference type="EMBL" id="PGG99364.1"/>
    </source>
</evidence>